<accession>A0A402A939</accession>
<dbReference type="AlphaFoldDB" id="A0A402A939"/>
<gene>
    <name evidence="4" type="ORF">KTT_54770</name>
</gene>
<keyword evidence="2" id="KW-0560">Oxidoreductase</keyword>
<dbReference type="Pfam" id="PF13602">
    <property type="entry name" value="ADH_zinc_N_2"/>
    <property type="match status" value="1"/>
</dbReference>
<dbReference type="RefSeq" id="WP_170211161.1">
    <property type="nucleotide sequence ID" value="NZ_BIFR01000002.1"/>
</dbReference>
<dbReference type="InterPro" id="IPR020843">
    <property type="entry name" value="ER"/>
</dbReference>
<dbReference type="InterPro" id="IPR036291">
    <property type="entry name" value="NAD(P)-bd_dom_sf"/>
</dbReference>
<dbReference type="GO" id="GO:0016651">
    <property type="term" value="F:oxidoreductase activity, acting on NAD(P)H"/>
    <property type="evidence" value="ECO:0007669"/>
    <property type="project" value="TreeGrafter"/>
</dbReference>
<dbReference type="Gene3D" id="3.90.180.10">
    <property type="entry name" value="Medium-chain alcohol dehydrogenases, catalytic domain"/>
    <property type="match status" value="1"/>
</dbReference>
<evidence type="ECO:0000259" key="3">
    <source>
        <dbReference type="SMART" id="SM00829"/>
    </source>
</evidence>
<dbReference type="SUPFAM" id="SSF50129">
    <property type="entry name" value="GroES-like"/>
    <property type="match status" value="1"/>
</dbReference>
<dbReference type="PANTHER" id="PTHR48106">
    <property type="entry name" value="QUINONE OXIDOREDUCTASE PIG3-RELATED"/>
    <property type="match status" value="1"/>
</dbReference>
<keyword evidence="5" id="KW-1185">Reference proteome</keyword>
<dbReference type="CDD" id="cd08243">
    <property type="entry name" value="quinone_oxidoreductase_like_1"/>
    <property type="match status" value="1"/>
</dbReference>
<comment type="caution">
    <text evidence="4">The sequence shown here is derived from an EMBL/GenBank/DDBJ whole genome shotgun (WGS) entry which is preliminary data.</text>
</comment>
<organism evidence="4 5">
    <name type="scientific">Tengunoibacter tsumagoiensis</name>
    <dbReference type="NCBI Taxonomy" id="2014871"/>
    <lineage>
        <taxon>Bacteria</taxon>
        <taxon>Bacillati</taxon>
        <taxon>Chloroflexota</taxon>
        <taxon>Ktedonobacteria</taxon>
        <taxon>Ktedonobacterales</taxon>
        <taxon>Dictyobacteraceae</taxon>
        <taxon>Tengunoibacter</taxon>
    </lineage>
</organism>
<dbReference type="Gene3D" id="3.40.50.720">
    <property type="entry name" value="NAD(P)-binding Rossmann-like Domain"/>
    <property type="match status" value="1"/>
</dbReference>
<evidence type="ECO:0000256" key="1">
    <source>
        <dbReference type="ARBA" id="ARBA00022857"/>
    </source>
</evidence>
<dbReference type="EMBL" id="BIFR01000002">
    <property type="protein sequence ID" value="GCE15618.1"/>
    <property type="molecule type" value="Genomic_DNA"/>
</dbReference>
<dbReference type="PANTHER" id="PTHR48106:SF18">
    <property type="entry name" value="QUINONE OXIDOREDUCTASE PIG3"/>
    <property type="match status" value="1"/>
</dbReference>
<evidence type="ECO:0000313" key="4">
    <source>
        <dbReference type="EMBL" id="GCE15618.1"/>
    </source>
</evidence>
<dbReference type="SMART" id="SM00829">
    <property type="entry name" value="PKS_ER"/>
    <property type="match status" value="1"/>
</dbReference>
<dbReference type="InterPro" id="IPR013154">
    <property type="entry name" value="ADH-like_N"/>
</dbReference>
<evidence type="ECO:0000313" key="5">
    <source>
        <dbReference type="Proteomes" id="UP000287352"/>
    </source>
</evidence>
<feature type="domain" description="Enoyl reductase (ER)" evidence="3">
    <location>
        <begin position="13"/>
        <end position="325"/>
    </location>
</feature>
<sequence>MRTMKAVVLERPGAPEVLELQDRPIPEVKPGWVLIRVKAFGLNRSEMFTRQGHSPSVKFPRIPGIECVGVVEASMTSTLQPGQTVAAAMGGMGRQYDGSYAEYTLVPETQVIALHTQLPWTTLAALPETFLTAWGSLIDAVDLQSGQTLLIRGGTSSVGMAAISLARDKGAIVLATTRNPAKVPGLLQQGAHHCIIDDGHIEAAVKQIYSGGVDVVLELVGVTTLFDSFRVVRRGGILCNSGILGNSWTIPQFEPLAMLPSTVKFTVYGTDAVSAKNSTVALQTIVDAVQQKRYHLPIDRIFPLHEIVQAHQYMEDNRAQGKLVITISD</sequence>
<dbReference type="InterPro" id="IPR011032">
    <property type="entry name" value="GroES-like_sf"/>
</dbReference>
<keyword evidence="1" id="KW-0521">NADP</keyword>
<protein>
    <submittedName>
        <fullName evidence="4">NADPH:quinone reductase</fullName>
    </submittedName>
</protein>
<proteinExistence type="predicted"/>
<dbReference type="Proteomes" id="UP000287352">
    <property type="component" value="Unassembled WGS sequence"/>
</dbReference>
<reference evidence="5" key="1">
    <citation type="submission" date="2018-12" db="EMBL/GenBank/DDBJ databases">
        <title>Tengunoibacter tsumagoiensis gen. nov., sp. nov., Dictyobacter kobayashii sp. nov., D. alpinus sp. nov., and D. joshuensis sp. nov. and description of Dictyobacteraceae fam. nov. within the order Ktedonobacterales isolated from Tengu-no-mugimeshi.</title>
        <authorList>
            <person name="Wang C.M."/>
            <person name="Zheng Y."/>
            <person name="Sakai Y."/>
            <person name="Toyoda A."/>
            <person name="Minakuchi Y."/>
            <person name="Abe K."/>
            <person name="Yokota A."/>
            <person name="Yabe S."/>
        </authorList>
    </citation>
    <scope>NUCLEOTIDE SEQUENCE [LARGE SCALE GENOMIC DNA]</scope>
    <source>
        <strain evidence="5">Uno3</strain>
    </source>
</reference>
<dbReference type="GO" id="GO:0070402">
    <property type="term" value="F:NADPH binding"/>
    <property type="evidence" value="ECO:0007669"/>
    <property type="project" value="TreeGrafter"/>
</dbReference>
<name>A0A402A939_9CHLR</name>
<dbReference type="SUPFAM" id="SSF51735">
    <property type="entry name" value="NAD(P)-binding Rossmann-fold domains"/>
    <property type="match status" value="1"/>
</dbReference>
<dbReference type="Pfam" id="PF08240">
    <property type="entry name" value="ADH_N"/>
    <property type="match status" value="1"/>
</dbReference>
<evidence type="ECO:0000256" key="2">
    <source>
        <dbReference type="ARBA" id="ARBA00023002"/>
    </source>
</evidence>